<dbReference type="GO" id="GO:0005737">
    <property type="term" value="C:cytoplasm"/>
    <property type="evidence" value="ECO:0007669"/>
    <property type="project" value="InterPro"/>
</dbReference>
<dbReference type="AlphaFoldDB" id="A0AB34GQB4"/>
<evidence type="ECO:0000313" key="3">
    <source>
        <dbReference type="Proteomes" id="UP001159641"/>
    </source>
</evidence>
<comment type="caution">
    <text evidence="2">The sequence shown here is derived from an EMBL/GenBank/DDBJ whole genome shotgun (WGS) entry which is preliminary data.</text>
</comment>
<proteinExistence type="predicted"/>
<feature type="region of interest" description="Disordered" evidence="1">
    <location>
        <begin position="24"/>
        <end position="58"/>
    </location>
</feature>
<dbReference type="Pfam" id="PF06989">
    <property type="entry name" value="BAALC_N"/>
    <property type="match status" value="1"/>
</dbReference>
<keyword evidence="3" id="KW-1185">Reference proteome</keyword>
<gene>
    <name evidence="2" type="ORF">J1605_010710</name>
</gene>
<reference evidence="2 3" key="1">
    <citation type="submission" date="2022-11" db="EMBL/GenBank/DDBJ databases">
        <title>Whole genome sequence of Eschrichtius robustus ER-17-0199.</title>
        <authorList>
            <person name="Bruniche-Olsen A."/>
            <person name="Black A.N."/>
            <person name="Fields C.J."/>
            <person name="Walden K."/>
            <person name="Dewoody J.A."/>
        </authorList>
    </citation>
    <scope>NUCLEOTIDE SEQUENCE [LARGE SCALE GENOMIC DNA]</scope>
    <source>
        <strain evidence="2">ER-17-0199</strain>
        <tissue evidence="2">Blubber</tissue>
    </source>
</reference>
<dbReference type="EMBL" id="JAIQCJ010002139">
    <property type="protein sequence ID" value="KAJ8781726.1"/>
    <property type="molecule type" value="Genomic_DNA"/>
</dbReference>
<dbReference type="Proteomes" id="UP001159641">
    <property type="component" value="Unassembled WGS sequence"/>
</dbReference>
<evidence type="ECO:0000313" key="2">
    <source>
        <dbReference type="EMBL" id="KAJ8781726.1"/>
    </source>
</evidence>
<organism evidence="2 3">
    <name type="scientific">Eschrichtius robustus</name>
    <name type="common">California gray whale</name>
    <name type="synonym">Eschrichtius gibbosus</name>
    <dbReference type="NCBI Taxonomy" id="9764"/>
    <lineage>
        <taxon>Eukaryota</taxon>
        <taxon>Metazoa</taxon>
        <taxon>Chordata</taxon>
        <taxon>Craniata</taxon>
        <taxon>Vertebrata</taxon>
        <taxon>Euteleostomi</taxon>
        <taxon>Mammalia</taxon>
        <taxon>Eutheria</taxon>
        <taxon>Laurasiatheria</taxon>
        <taxon>Artiodactyla</taxon>
        <taxon>Whippomorpha</taxon>
        <taxon>Cetacea</taxon>
        <taxon>Mysticeti</taxon>
        <taxon>Eschrichtiidae</taxon>
        <taxon>Eschrichtius</taxon>
    </lineage>
</organism>
<evidence type="ECO:0000256" key="1">
    <source>
        <dbReference type="SAM" id="MobiDB-lite"/>
    </source>
</evidence>
<protein>
    <submittedName>
        <fullName evidence="2">Uncharacterized protein</fullName>
    </submittedName>
</protein>
<accession>A0AB34GQB4</accession>
<dbReference type="InterPro" id="IPR009728">
    <property type="entry name" value="BAALC"/>
</dbReference>
<sequence>MGCGGSRESWTCGTESAWLTYTDSDVPPSNAARDSGPEAGGLQAGVRKMACPPTNCGN</sequence>
<name>A0AB34GQB4_ESCRO</name>